<dbReference type="Proteomes" id="UP000182800">
    <property type="component" value="Unassembled WGS sequence"/>
</dbReference>
<dbReference type="Gene3D" id="2.30.270.10">
    <property type="entry name" value="duf1285 protein"/>
    <property type="match status" value="1"/>
</dbReference>
<proteinExistence type="predicted"/>
<evidence type="ECO:0000313" key="6">
    <source>
        <dbReference type="Proteomes" id="UP000182800"/>
    </source>
</evidence>
<dbReference type="Pfam" id="PF21028">
    <property type="entry name" value="DUF1285_C"/>
    <property type="match status" value="1"/>
</dbReference>
<organism evidence="3 5">
    <name type="scientific">Saliniramus fredricksonii</name>
    <dbReference type="NCBI Taxonomy" id="1653334"/>
    <lineage>
        <taxon>Bacteria</taxon>
        <taxon>Pseudomonadati</taxon>
        <taxon>Pseudomonadota</taxon>
        <taxon>Alphaproteobacteria</taxon>
        <taxon>Hyphomicrobiales</taxon>
        <taxon>Salinarimonadaceae</taxon>
        <taxon>Saliniramus</taxon>
    </lineage>
</organism>
<dbReference type="InterPro" id="IPR048342">
    <property type="entry name" value="DUF1285_C"/>
</dbReference>
<dbReference type="PATRIC" id="fig|1653334.4.peg.1990"/>
<gene>
    <name evidence="4" type="ORF">GA0071312_3595</name>
    <name evidence="3" type="ORF">HLUCCO17_01165</name>
</gene>
<dbReference type="Gene3D" id="3.10.540.10">
    <property type="entry name" value="duf1285 like domain"/>
    <property type="match status" value="1"/>
</dbReference>
<reference evidence="4 6" key="2">
    <citation type="submission" date="2016-08" db="EMBL/GenBank/DDBJ databases">
        <authorList>
            <person name="Varghese N."/>
            <person name="Submissions Spin"/>
        </authorList>
    </citation>
    <scope>NUCLEOTIDE SEQUENCE [LARGE SCALE GENOMIC DNA]</scope>
    <source>
        <strain evidence="4 6">HL-109</strain>
    </source>
</reference>
<keyword evidence="6" id="KW-1185">Reference proteome</keyword>
<accession>A0A0P7YE54</accession>
<protein>
    <recommendedName>
        <fullName evidence="7">DUF1285 domain-containing protein</fullName>
    </recommendedName>
</protein>
<evidence type="ECO:0000259" key="1">
    <source>
        <dbReference type="Pfam" id="PF06938"/>
    </source>
</evidence>
<evidence type="ECO:0000313" key="4">
    <source>
        <dbReference type="EMBL" id="SCC82589.1"/>
    </source>
</evidence>
<dbReference type="Proteomes" id="UP000050497">
    <property type="component" value="Unassembled WGS sequence"/>
</dbReference>
<evidence type="ECO:0000259" key="2">
    <source>
        <dbReference type="Pfam" id="PF21028"/>
    </source>
</evidence>
<dbReference type="InterPro" id="IPR048341">
    <property type="entry name" value="DUF1285_N"/>
</dbReference>
<feature type="domain" description="DUF1285" evidence="1">
    <location>
        <begin position="33"/>
        <end position="99"/>
    </location>
</feature>
<dbReference type="RefSeq" id="WP_074446393.1">
    <property type="nucleotide sequence ID" value="NZ_FMBM01000003.1"/>
</dbReference>
<evidence type="ECO:0000313" key="3">
    <source>
        <dbReference type="EMBL" id="KPQ12734.1"/>
    </source>
</evidence>
<feature type="domain" description="DUF1285" evidence="2">
    <location>
        <begin position="100"/>
        <end position="192"/>
    </location>
</feature>
<dbReference type="AlphaFoldDB" id="A0A0P7YE54"/>
<comment type="caution">
    <text evidence="3">The sequence shown here is derived from an EMBL/GenBank/DDBJ whole genome shotgun (WGS) entry which is preliminary data.</text>
</comment>
<name>A0A0P7YE54_9HYPH</name>
<dbReference type="InterPro" id="IPR023361">
    <property type="entry name" value="DUF1285_beta_roll_sf"/>
</dbReference>
<dbReference type="EMBL" id="FMBM01000003">
    <property type="protein sequence ID" value="SCC82589.1"/>
    <property type="molecule type" value="Genomic_DNA"/>
</dbReference>
<dbReference type="Pfam" id="PF06938">
    <property type="entry name" value="DUF1285_N"/>
    <property type="match status" value="1"/>
</dbReference>
<reference evidence="3 5" key="1">
    <citation type="submission" date="2015-09" db="EMBL/GenBank/DDBJ databases">
        <title>Identification and resolution of microdiversity through metagenomic sequencing of parallel consortia.</title>
        <authorList>
            <person name="Nelson W.C."/>
            <person name="Romine M.F."/>
            <person name="Lindemann S.R."/>
        </authorList>
    </citation>
    <scope>NUCLEOTIDE SEQUENCE [LARGE SCALE GENOMIC DNA]</scope>
    <source>
        <strain evidence="3">HL-109</strain>
    </source>
</reference>
<sequence length="204" mass="22198">MTKIRTSEPDDPGAAGDAFARLLAAAGDQKGKPPVERWNPEYCGEIDMRIAADGTWFYRGTPIGRQKLVQLFASILRKDPERYVLVTPVERVGIDVEDAPFLAVEMAVAGEGASRALSFRTNVDDLVQVGPDNRLRFETQPDGGVKPYLRVRGDLWALVTRALMFDLIEMGEERIVDGKTVYGLDAGGVFHVIASDGGHAPGIA</sequence>
<dbReference type="OrthoDB" id="3078366at2"/>
<evidence type="ECO:0008006" key="7">
    <source>
        <dbReference type="Google" id="ProtNLM"/>
    </source>
</evidence>
<evidence type="ECO:0000313" key="5">
    <source>
        <dbReference type="Proteomes" id="UP000050497"/>
    </source>
</evidence>
<dbReference type="PIRSF" id="PIRSF029557">
    <property type="entry name" value="UCP029557"/>
    <property type="match status" value="1"/>
</dbReference>
<dbReference type="STRING" id="1653334.GA0071312_3595"/>
<dbReference type="EMBL" id="LJSX01000001">
    <property type="protein sequence ID" value="KPQ12734.1"/>
    <property type="molecule type" value="Genomic_DNA"/>
</dbReference>
<dbReference type="InterPro" id="IPR010707">
    <property type="entry name" value="DUF1285"/>
</dbReference>